<evidence type="ECO:0000259" key="7">
    <source>
        <dbReference type="Pfam" id="PF13462"/>
    </source>
</evidence>
<comment type="similarity">
    <text evidence="1">Belongs to the thioredoxin family. DsbA subfamily.</text>
</comment>
<feature type="domain" description="Thioredoxin-like fold" evidence="7">
    <location>
        <begin position="75"/>
        <end position="102"/>
    </location>
</feature>
<keyword evidence="6" id="KW-0812">Transmembrane</keyword>
<dbReference type="EMBL" id="MNVM01000018">
    <property type="protein sequence ID" value="OIO29598.1"/>
    <property type="molecule type" value="Genomic_DNA"/>
</dbReference>
<evidence type="ECO:0000256" key="3">
    <source>
        <dbReference type="ARBA" id="ARBA00023002"/>
    </source>
</evidence>
<dbReference type="Gene3D" id="3.40.30.10">
    <property type="entry name" value="Glutaredoxin"/>
    <property type="match status" value="1"/>
</dbReference>
<dbReference type="STRING" id="1805280.AUJ22_01185"/>
<dbReference type="AlphaFoldDB" id="A0A1J4V4S7"/>
<keyword evidence="6" id="KW-0472">Membrane</keyword>
<proteinExistence type="inferred from homology"/>
<accession>A0A1J4V4S7</accession>
<evidence type="ECO:0000256" key="1">
    <source>
        <dbReference type="ARBA" id="ARBA00005791"/>
    </source>
</evidence>
<name>A0A1J4V4S7_9BACT</name>
<feature type="transmembrane region" description="Helical" evidence="6">
    <location>
        <begin position="31"/>
        <end position="50"/>
    </location>
</feature>
<dbReference type="InterPro" id="IPR036249">
    <property type="entry name" value="Thioredoxin-like_sf"/>
</dbReference>
<evidence type="ECO:0000313" key="8">
    <source>
        <dbReference type="EMBL" id="OIO29598.1"/>
    </source>
</evidence>
<protein>
    <recommendedName>
        <fullName evidence="7">Thioredoxin-like fold domain-containing protein</fullName>
    </recommendedName>
</protein>
<organism evidence="8 9">
    <name type="scientific">Candidatus Nomurabacteria bacterium CG1_02_31_12</name>
    <dbReference type="NCBI Taxonomy" id="1805280"/>
    <lineage>
        <taxon>Bacteria</taxon>
        <taxon>Candidatus Nomuraibacteriota</taxon>
    </lineage>
</organism>
<dbReference type="PANTHER" id="PTHR13887:SF14">
    <property type="entry name" value="DISULFIDE BOND FORMATION PROTEIN D"/>
    <property type="match status" value="1"/>
</dbReference>
<keyword evidence="5" id="KW-0676">Redox-active center</keyword>
<reference evidence="8 9" key="1">
    <citation type="journal article" date="2016" name="Environ. Microbiol.">
        <title>Genomic resolution of a cold subsurface aquifer community provides metabolic insights for novel microbes adapted to high CO concentrations.</title>
        <authorList>
            <person name="Probst A.J."/>
            <person name="Castelle C.J."/>
            <person name="Singh A."/>
            <person name="Brown C.T."/>
            <person name="Anantharaman K."/>
            <person name="Sharon I."/>
            <person name="Hug L.A."/>
            <person name="Burstein D."/>
            <person name="Emerson J.B."/>
            <person name="Thomas B.C."/>
            <person name="Banfield J.F."/>
        </authorList>
    </citation>
    <scope>NUCLEOTIDE SEQUENCE [LARGE SCALE GENOMIC DNA]</scope>
    <source>
        <strain evidence="8">CG1_02_31_12</strain>
    </source>
</reference>
<feature type="domain" description="Thioredoxin-like fold" evidence="7">
    <location>
        <begin position="131"/>
        <end position="253"/>
    </location>
</feature>
<dbReference type="PANTHER" id="PTHR13887">
    <property type="entry name" value="GLUTATHIONE S-TRANSFERASE KAPPA"/>
    <property type="match status" value="1"/>
</dbReference>
<evidence type="ECO:0000313" key="9">
    <source>
        <dbReference type="Proteomes" id="UP000185769"/>
    </source>
</evidence>
<evidence type="ECO:0000256" key="6">
    <source>
        <dbReference type="SAM" id="Phobius"/>
    </source>
</evidence>
<dbReference type="SUPFAM" id="SSF52833">
    <property type="entry name" value="Thioredoxin-like"/>
    <property type="match status" value="1"/>
</dbReference>
<evidence type="ECO:0000256" key="2">
    <source>
        <dbReference type="ARBA" id="ARBA00022729"/>
    </source>
</evidence>
<dbReference type="Pfam" id="PF13462">
    <property type="entry name" value="Thioredoxin_4"/>
    <property type="match status" value="2"/>
</dbReference>
<comment type="caution">
    <text evidence="8">The sequence shown here is derived from an EMBL/GenBank/DDBJ whole genome shotgun (WGS) entry which is preliminary data.</text>
</comment>
<dbReference type="Proteomes" id="UP000185769">
    <property type="component" value="Unassembled WGS sequence"/>
</dbReference>
<dbReference type="GO" id="GO:0016491">
    <property type="term" value="F:oxidoreductase activity"/>
    <property type="evidence" value="ECO:0007669"/>
    <property type="project" value="UniProtKB-KW"/>
</dbReference>
<keyword evidence="2" id="KW-0732">Signal</keyword>
<keyword evidence="4" id="KW-1015">Disulfide bond</keyword>
<gene>
    <name evidence="8" type="ORF">AUJ22_01185</name>
</gene>
<keyword evidence="6" id="KW-1133">Transmembrane helix</keyword>
<evidence type="ECO:0000256" key="4">
    <source>
        <dbReference type="ARBA" id="ARBA00023157"/>
    </source>
</evidence>
<dbReference type="InterPro" id="IPR012336">
    <property type="entry name" value="Thioredoxin-like_fold"/>
</dbReference>
<sequence>METEKKLETQTQNEPKEVEKIIVENLDKNKLSIPMAIIVAGILIAGAIYFSSISSKNTSTSNNGLAITSLTPVSKEDRTIGNQKAKVTIIMYEDFQCPFCGAVTGLELNSPAMQPVIQYLKEKDPSWTPYIPEIMNNYVKNRDVLLVYRDFTFLGTESTKSAEAARCAGDQNKFWEYHDYLYSHQNGENKGGFSDINLKSFAKNLNLETTSFNKCLDESKYAQAVADSKEEGVNAGVTGTPKGFILRDGKIVGTIDGAESLTTVKQKIETALK</sequence>
<keyword evidence="3" id="KW-0560">Oxidoreductase</keyword>
<evidence type="ECO:0000256" key="5">
    <source>
        <dbReference type="ARBA" id="ARBA00023284"/>
    </source>
</evidence>